<dbReference type="Pfam" id="PF01522">
    <property type="entry name" value="Polysacc_deac_1"/>
    <property type="match status" value="1"/>
</dbReference>
<organism evidence="6 7">
    <name type="scientific">Linnemannia gamsii</name>
    <dbReference type="NCBI Taxonomy" id="64522"/>
    <lineage>
        <taxon>Eukaryota</taxon>
        <taxon>Fungi</taxon>
        <taxon>Fungi incertae sedis</taxon>
        <taxon>Mucoromycota</taxon>
        <taxon>Mortierellomycotina</taxon>
        <taxon>Mortierellomycetes</taxon>
        <taxon>Mortierellales</taxon>
        <taxon>Mortierellaceae</taxon>
        <taxon>Linnemannia</taxon>
    </lineage>
</organism>
<keyword evidence="4" id="KW-0812">Transmembrane</keyword>
<feature type="transmembrane region" description="Helical" evidence="4">
    <location>
        <begin position="360"/>
        <end position="378"/>
    </location>
</feature>
<evidence type="ECO:0000256" key="3">
    <source>
        <dbReference type="SAM" id="MobiDB-lite"/>
    </source>
</evidence>
<evidence type="ECO:0000256" key="1">
    <source>
        <dbReference type="ARBA" id="ARBA00022723"/>
    </source>
</evidence>
<dbReference type="EMBL" id="JAAAIM010000287">
    <property type="protein sequence ID" value="KAG0290557.1"/>
    <property type="molecule type" value="Genomic_DNA"/>
</dbReference>
<proteinExistence type="predicted"/>
<keyword evidence="1" id="KW-0479">Metal-binding</keyword>
<reference evidence="6 7" key="1">
    <citation type="journal article" date="2020" name="Fungal Divers.">
        <title>Resolving the Mortierellaceae phylogeny through synthesis of multi-gene phylogenetics and phylogenomics.</title>
        <authorList>
            <person name="Vandepol N."/>
            <person name="Liber J."/>
            <person name="Desiro A."/>
            <person name="Na H."/>
            <person name="Kennedy M."/>
            <person name="Barry K."/>
            <person name="Grigoriev I.V."/>
            <person name="Miller A.N."/>
            <person name="O'Donnell K."/>
            <person name="Stajich J.E."/>
            <person name="Bonito G."/>
        </authorList>
    </citation>
    <scope>NUCLEOTIDE SEQUENCE [LARGE SCALE GENOMIC DNA]</scope>
    <source>
        <strain evidence="6 7">AD045</strain>
    </source>
</reference>
<name>A0ABQ7K346_9FUNG</name>
<keyword evidence="4" id="KW-0472">Membrane</keyword>
<dbReference type="PANTHER" id="PTHR10587">
    <property type="entry name" value="GLYCOSYL TRANSFERASE-RELATED"/>
    <property type="match status" value="1"/>
</dbReference>
<keyword evidence="4" id="KW-1133">Transmembrane helix</keyword>
<dbReference type="Proteomes" id="UP001194696">
    <property type="component" value="Unassembled WGS sequence"/>
</dbReference>
<keyword evidence="2" id="KW-0378">Hydrolase</keyword>
<dbReference type="PANTHER" id="PTHR10587:SF133">
    <property type="entry name" value="CHITIN DEACETYLASE 1-RELATED"/>
    <property type="match status" value="1"/>
</dbReference>
<evidence type="ECO:0000313" key="6">
    <source>
        <dbReference type="EMBL" id="KAG0290557.1"/>
    </source>
</evidence>
<dbReference type="Gene3D" id="3.20.20.370">
    <property type="entry name" value="Glycoside hydrolase/deacetylase"/>
    <property type="match status" value="1"/>
</dbReference>
<evidence type="ECO:0000313" key="7">
    <source>
        <dbReference type="Proteomes" id="UP001194696"/>
    </source>
</evidence>
<feature type="region of interest" description="Disordered" evidence="3">
    <location>
        <begin position="317"/>
        <end position="342"/>
    </location>
</feature>
<sequence>MTPSQTPRSNPRRLSPTLFCTAIVCFLASTIPLTTAAINKADFPPASAVPSVNHPQVQQWLAEIDLKGAPSIALNVGEPPDCPAKVKPGVCYWTCEDCANDDVVECPDKNVWGLTFDDGPTPATPDLLAFLDQQQVKATFFLIGANVVQYPEMVVKEDAAGHHLASHTWSHHALTTLTNEEIVAEIKWTEKAILDATGRRVRYMRPPYGDVDNRVRFVLKKLGYTVVDWGGDTFDSNDWKIPQMSSSAVIAHLEKSIVTYANAANNTKGFITLEHDLTSQTVNVAKSLIPKGKEHNLQIMSVADCLRDSSPYGVANNTAVVSPPINTPPPPTSDPVSPTAQGAGVGLDLGPHHSMAATTVWSSGIVLGSAFVAAALALL</sequence>
<dbReference type="InterPro" id="IPR050248">
    <property type="entry name" value="Polysacc_deacetylase_ArnD"/>
</dbReference>
<dbReference type="InterPro" id="IPR011330">
    <property type="entry name" value="Glyco_hydro/deAcase_b/a-brl"/>
</dbReference>
<evidence type="ECO:0000256" key="2">
    <source>
        <dbReference type="ARBA" id="ARBA00022801"/>
    </source>
</evidence>
<feature type="domain" description="NodB homology" evidence="5">
    <location>
        <begin position="110"/>
        <end position="300"/>
    </location>
</feature>
<keyword evidence="7" id="KW-1185">Reference proteome</keyword>
<dbReference type="SUPFAM" id="SSF88713">
    <property type="entry name" value="Glycoside hydrolase/deacetylase"/>
    <property type="match status" value="1"/>
</dbReference>
<dbReference type="InterPro" id="IPR002509">
    <property type="entry name" value="NODB_dom"/>
</dbReference>
<gene>
    <name evidence="6" type="primary">CDA2_10</name>
    <name evidence="6" type="ORF">BGZ96_005978</name>
</gene>
<evidence type="ECO:0000259" key="5">
    <source>
        <dbReference type="PROSITE" id="PS51677"/>
    </source>
</evidence>
<protein>
    <submittedName>
        <fullName evidence="6">Chitin deacetylase</fullName>
    </submittedName>
</protein>
<accession>A0ABQ7K346</accession>
<evidence type="ECO:0000256" key="4">
    <source>
        <dbReference type="SAM" id="Phobius"/>
    </source>
</evidence>
<comment type="caution">
    <text evidence="6">The sequence shown here is derived from an EMBL/GenBank/DDBJ whole genome shotgun (WGS) entry which is preliminary data.</text>
</comment>
<dbReference type="PROSITE" id="PS51677">
    <property type="entry name" value="NODB"/>
    <property type="match status" value="1"/>
</dbReference>